<dbReference type="EMBL" id="CP013065">
    <property type="protein sequence ID" value="ALM13022.1"/>
    <property type="molecule type" value="Genomic_DNA"/>
</dbReference>
<accession>A0A0S1SJC7</accession>
<reference evidence="2" key="1">
    <citation type="submission" date="2015-10" db="EMBL/GenBank/DDBJ databases">
        <title>Analysis of five complete genome sequences for members of the class Peribacteria in the recently recognized Peregrinibacteria bacterial phylum.</title>
        <authorList>
            <person name="Anantharaman K."/>
            <person name="Brown C.T."/>
            <person name="Burstein D."/>
            <person name="Castelle C.J."/>
            <person name="Probst A.J."/>
            <person name="Thomas B.C."/>
            <person name="Williams K.H."/>
            <person name="Banfield J.F."/>
        </authorList>
    </citation>
    <scope>NUCLEOTIDE SEQUENCE [LARGE SCALE GENOMIC DNA]</scope>
</reference>
<evidence type="ECO:0000313" key="1">
    <source>
        <dbReference type="EMBL" id="ALM13022.1"/>
    </source>
</evidence>
<accession>A0A0S1SR47</accession>
<accession>A0A0S1SIQ8</accession>
<dbReference type="Proteomes" id="UP000069135">
    <property type="component" value="Chromosome"/>
</dbReference>
<organism evidence="1 2">
    <name type="scientific">Candidatus Peribacter riflensis</name>
    <dbReference type="NCBI Taxonomy" id="1735162"/>
    <lineage>
        <taxon>Bacteria</taxon>
        <taxon>Candidatus Peregrinibacteriota</taxon>
        <taxon>Candidatus Peribacteria</taxon>
        <taxon>Candidatus Peribacterales</taxon>
        <taxon>Candidatus Peribacteraceae</taxon>
        <taxon>Candidatus Peribacter</taxon>
    </lineage>
</organism>
<protein>
    <submittedName>
        <fullName evidence="1">Uncharacterized protein</fullName>
    </submittedName>
</protein>
<evidence type="ECO:0000313" key="2">
    <source>
        <dbReference type="Proteomes" id="UP000069135"/>
    </source>
</evidence>
<reference evidence="1 2" key="2">
    <citation type="journal article" date="2016" name="PeerJ">
        <title>Analysis of five complete genome sequences for members of the class Peribacteria in the recently recognized Peregrinibacteria bacterial phylum.</title>
        <authorList>
            <person name="Anantharaman K."/>
            <person name="Brown C.T."/>
            <person name="Burstein D."/>
            <person name="Castelle C.J."/>
            <person name="Probst A.J."/>
            <person name="Thomas B.C."/>
            <person name="Williams K.H."/>
            <person name="Banfield J.F."/>
        </authorList>
    </citation>
    <scope>NUCLEOTIDE SEQUENCE [LARGE SCALE GENOMIC DNA]</scope>
    <source>
        <strain evidence="1">RIFOXYD1_FULL_PER-ii_59_16</strain>
    </source>
</reference>
<name>A0A0S1SJC7_9BACT</name>
<sequence length="153" mass="17779">MAGVIDAAEKAADVETTIRRVISTATRDQPLFEQQYKLSELLDRVERRLIELRERLLSVASASADDDVQHLIALMRKDERYIMDYCIHRCDHEEPMMSVEHDLTNNDYSLTLQHRLAAARHFGIAPRRVLFLHHLQREICAELKKRGIDTSQN</sequence>
<dbReference type="AlphaFoldDB" id="A0A0S1SJC7"/>
<accession>A0A0S1SNQ4</accession>
<proteinExistence type="predicted"/>
<accession>A0A0S1SNK3</accession>
<gene>
    <name evidence="1" type="ORF">PeribacterD1_0324</name>
</gene>
<dbReference type="KEGG" id="prf:PeribacterA2_0324"/>